<reference evidence="6" key="1">
    <citation type="submission" date="2022-11" db="EMBL/GenBank/DDBJ databases">
        <title>Lacrimispora xylanolytica sy1, complete genome.</title>
        <authorList>
            <person name="Choi S."/>
        </authorList>
    </citation>
    <scope>NUCLEOTIDE SEQUENCE</scope>
    <source>
        <strain evidence="6">Sy1</strain>
    </source>
</reference>
<comment type="subcellular location">
    <subcellularLocation>
        <location evidence="1">Membrane</location>
        <topology evidence="1">Multi-pass membrane protein</topology>
    </subcellularLocation>
</comment>
<evidence type="ECO:0000256" key="4">
    <source>
        <dbReference type="ARBA" id="ARBA00023136"/>
    </source>
</evidence>
<evidence type="ECO:0000256" key="3">
    <source>
        <dbReference type="ARBA" id="ARBA00022989"/>
    </source>
</evidence>
<dbReference type="InterPro" id="IPR035952">
    <property type="entry name" value="Rhomboid-like_sf"/>
</dbReference>
<evidence type="ECO:0000256" key="1">
    <source>
        <dbReference type="ARBA" id="ARBA00004141"/>
    </source>
</evidence>
<feature type="transmembrane region" description="Helical" evidence="5">
    <location>
        <begin position="185"/>
        <end position="203"/>
    </location>
</feature>
<protein>
    <submittedName>
        <fullName evidence="6">Rhomboid family intramembrane serine protease</fullName>
    </submittedName>
</protein>
<organism evidence="6 7">
    <name type="scientific">Lacrimispora xylanolytica</name>
    <dbReference type="NCBI Taxonomy" id="29375"/>
    <lineage>
        <taxon>Bacteria</taxon>
        <taxon>Bacillati</taxon>
        <taxon>Bacillota</taxon>
        <taxon>Clostridia</taxon>
        <taxon>Lachnospirales</taxon>
        <taxon>Lachnospiraceae</taxon>
        <taxon>Lacrimispora</taxon>
    </lineage>
</organism>
<feature type="transmembrane region" description="Helical" evidence="5">
    <location>
        <begin position="99"/>
        <end position="120"/>
    </location>
</feature>
<evidence type="ECO:0000256" key="2">
    <source>
        <dbReference type="ARBA" id="ARBA00022692"/>
    </source>
</evidence>
<feature type="transmembrane region" description="Helical" evidence="5">
    <location>
        <begin position="132"/>
        <end position="154"/>
    </location>
</feature>
<dbReference type="GO" id="GO:0006508">
    <property type="term" value="P:proteolysis"/>
    <property type="evidence" value="ECO:0007669"/>
    <property type="project" value="UniProtKB-KW"/>
</dbReference>
<gene>
    <name evidence="6" type="ORF">OW255_03665</name>
</gene>
<keyword evidence="7" id="KW-1185">Reference proteome</keyword>
<proteinExistence type="predicted"/>
<name>A0ABY7AGK4_9FIRM</name>
<keyword evidence="6" id="KW-0378">Hydrolase</keyword>
<feature type="transmembrane region" description="Helical" evidence="5">
    <location>
        <begin position="21"/>
        <end position="44"/>
    </location>
</feature>
<feature type="transmembrane region" description="Helical" evidence="5">
    <location>
        <begin position="161"/>
        <end position="179"/>
    </location>
</feature>
<keyword evidence="6" id="KW-0645">Protease</keyword>
<dbReference type="SUPFAM" id="SSF144091">
    <property type="entry name" value="Rhomboid-like"/>
    <property type="match status" value="1"/>
</dbReference>
<dbReference type="Proteomes" id="UP001163115">
    <property type="component" value="Chromosome"/>
</dbReference>
<keyword evidence="4 5" id="KW-0472">Membrane</keyword>
<sequence length="282" mass="33140">MKFFYNLERKFRKYAISNLMYYIIGMYGVGLLMELFAPGFYVNYLSLNAPKILSGQVWRIVTFLIYPPGGTNIFFNLISMYLYYMLGQNLERIWGAFRFNVYFFMGVIGHVAAALVVYIFMGDTVFLTTEYLNYSLFFAFAATFPDLEFLLFFVIPMKAKWLAIFNGIYFLYGFITGNMATRVTIFMSLFNFILFFVLTRNLNRFNPKEIKRKHNFQKQMKIMPQGGTHHKCAVCGRTEKDSPNLEFRYCSKCEGNYEYCSEHLYTHKHVEPDHPTTGNTTH</sequence>
<dbReference type="GO" id="GO:0008233">
    <property type="term" value="F:peptidase activity"/>
    <property type="evidence" value="ECO:0007669"/>
    <property type="project" value="UniProtKB-KW"/>
</dbReference>
<dbReference type="EMBL" id="CP113524">
    <property type="protein sequence ID" value="WAJ24621.1"/>
    <property type="molecule type" value="Genomic_DNA"/>
</dbReference>
<dbReference type="RefSeq" id="WP_024837250.1">
    <property type="nucleotide sequence ID" value="NZ_CP113524.1"/>
</dbReference>
<dbReference type="Gene3D" id="1.20.1540.10">
    <property type="entry name" value="Rhomboid-like"/>
    <property type="match status" value="1"/>
</dbReference>
<evidence type="ECO:0000256" key="5">
    <source>
        <dbReference type="SAM" id="Phobius"/>
    </source>
</evidence>
<evidence type="ECO:0000313" key="7">
    <source>
        <dbReference type="Proteomes" id="UP001163115"/>
    </source>
</evidence>
<evidence type="ECO:0000313" key="6">
    <source>
        <dbReference type="EMBL" id="WAJ24621.1"/>
    </source>
</evidence>
<keyword evidence="2 5" id="KW-0812">Transmembrane</keyword>
<feature type="transmembrane region" description="Helical" evidence="5">
    <location>
        <begin position="64"/>
        <end position="87"/>
    </location>
</feature>
<accession>A0ABY7AGK4</accession>
<keyword evidence="3 5" id="KW-1133">Transmembrane helix</keyword>